<evidence type="ECO:0000256" key="4">
    <source>
        <dbReference type="ARBA" id="ARBA00023026"/>
    </source>
</evidence>
<keyword evidence="4" id="KW-0843">Virulence</keyword>
<evidence type="ECO:0000256" key="1">
    <source>
        <dbReference type="ARBA" id="ARBA00004613"/>
    </source>
</evidence>
<evidence type="ECO:0000256" key="5">
    <source>
        <dbReference type="SAM" id="SignalP"/>
    </source>
</evidence>
<keyword evidence="5" id="KW-0732">Signal</keyword>
<dbReference type="PIRSF" id="PIRSF029958">
    <property type="entry name" value="Necrosis-inducing_protein"/>
    <property type="match status" value="1"/>
</dbReference>
<dbReference type="AlphaFoldDB" id="A0A225W6D3"/>
<dbReference type="PANTHER" id="PTHR33657:SF8">
    <property type="entry name" value="DOMAIN PROTEIN, PUTATIVE (AFU_ORTHOLOGUE AFUA_5G00600)-RELATED"/>
    <property type="match status" value="1"/>
</dbReference>
<comment type="similarity">
    <text evidence="2">Belongs to the Necrosis inducing protein (NPP1) family.</text>
</comment>
<keyword evidence="7" id="KW-1185">Reference proteome</keyword>
<evidence type="ECO:0000256" key="3">
    <source>
        <dbReference type="ARBA" id="ARBA00022525"/>
    </source>
</evidence>
<gene>
    <name evidence="6" type="ORF">PHMEG_00013597</name>
</gene>
<dbReference type="Proteomes" id="UP000198211">
    <property type="component" value="Unassembled WGS sequence"/>
</dbReference>
<feature type="chain" id="PRO_5013144180" evidence="5">
    <location>
        <begin position="20"/>
        <end position="251"/>
    </location>
</feature>
<feature type="signal peptide" evidence="5">
    <location>
        <begin position="1"/>
        <end position="19"/>
    </location>
</feature>
<organism evidence="6 7">
    <name type="scientific">Phytophthora megakarya</name>
    <dbReference type="NCBI Taxonomy" id="4795"/>
    <lineage>
        <taxon>Eukaryota</taxon>
        <taxon>Sar</taxon>
        <taxon>Stramenopiles</taxon>
        <taxon>Oomycota</taxon>
        <taxon>Peronosporomycetes</taxon>
        <taxon>Peronosporales</taxon>
        <taxon>Peronosporaceae</taxon>
        <taxon>Phytophthora</taxon>
    </lineage>
</organism>
<comment type="subcellular location">
    <subcellularLocation>
        <location evidence="1">Secreted</location>
    </subcellularLocation>
</comment>
<sequence>MLFWTLFFLVVAGINFVNATSVAYDKVEPIPQPQPVTISDKAGVKFKPQIYMDGSCTSFPAVNVRGDVSAGLPREGGNVGCTKAPLGSQVYGRATWFNGVWAIMYAWYFPKSFVFGYVGTYTHDWQNAVVWISNPDVASPKILGISTSKRSETDYTKPITKETFISSTNYDKKISGFDPFLNDTSFKLVSKTSLGPLYLQLVTDTGETQDLIMWNQLPDAARTSLNTADFGFAQVSFNDVNFEKKLKEASI</sequence>
<evidence type="ECO:0000256" key="2">
    <source>
        <dbReference type="ARBA" id="ARBA00009520"/>
    </source>
</evidence>
<dbReference type="Pfam" id="PF05630">
    <property type="entry name" value="NPP1"/>
    <property type="match status" value="1"/>
</dbReference>
<dbReference type="EMBL" id="NBNE01001661">
    <property type="protein sequence ID" value="OWZ13135.1"/>
    <property type="molecule type" value="Genomic_DNA"/>
</dbReference>
<dbReference type="OrthoDB" id="147163at2759"/>
<evidence type="ECO:0000313" key="6">
    <source>
        <dbReference type="EMBL" id="OWZ13135.1"/>
    </source>
</evidence>
<comment type="caution">
    <text evidence="6">The sequence shown here is derived from an EMBL/GenBank/DDBJ whole genome shotgun (WGS) entry which is preliminary data.</text>
</comment>
<dbReference type="GO" id="GO:0005576">
    <property type="term" value="C:extracellular region"/>
    <property type="evidence" value="ECO:0007669"/>
    <property type="project" value="UniProtKB-SubCell"/>
</dbReference>
<name>A0A225W6D3_9STRA</name>
<protein>
    <submittedName>
        <fullName evidence="6">Necrosis inducing protein NPP1</fullName>
    </submittedName>
</protein>
<proteinExistence type="inferred from homology"/>
<evidence type="ECO:0000313" key="7">
    <source>
        <dbReference type="Proteomes" id="UP000198211"/>
    </source>
</evidence>
<dbReference type="STRING" id="4795.A0A225W6D3"/>
<dbReference type="InterPro" id="IPR008701">
    <property type="entry name" value="NPP1"/>
</dbReference>
<dbReference type="PANTHER" id="PTHR33657">
    <property type="entry name" value="DOMAIN PROTEIN, PUTATIVE (AFU_ORTHOLOGUE AFUA_5G00600)-RELATED"/>
    <property type="match status" value="1"/>
</dbReference>
<reference evidence="7" key="1">
    <citation type="submission" date="2017-03" db="EMBL/GenBank/DDBJ databases">
        <title>Phytopthora megakarya and P. palmivora, two closely related causual agents of cacao black pod achieved similar genome size and gene model numbers by different mechanisms.</title>
        <authorList>
            <person name="Ali S."/>
            <person name="Shao J."/>
            <person name="Larry D.J."/>
            <person name="Kronmiller B."/>
            <person name="Shen D."/>
            <person name="Strem M.D."/>
            <person name="Melnick R.L."/>
            <person name="Guiltinan M.J."/>
            <person name="Tyler B.M."/>
            <person name="Meinhardt L.W."/>
            <person name="Bailey B.A."/>
        </authorList>
    </citation>
    <scope>NUCLEOTIDE SEQUENCE [LARGE SCALE GENOMIC DNA]</scope>
    <source>
        <strain evidence="7">zdho120</strain>
    </source>
</reference>
<keyword evidence="3" id="KW-0964">Secreted</keyword>
<accession>A0A225W6D3</accession>